<protein>
    <submittedName>
        <fullName evidence="2">Uncharacterized protein</fullName>
    </submittedName>
</protein>
<evidence type="ECO:0000313" key="2">
    <source>
        <dbReference type="EMBL" id="CAD7077874.1"/>
    </source>
</evidence>
<sequence length="465" mass="53447">MTQLCGRHHGEMLIIALTTILFLNFGNPQLSKWRLSKDTKIMEPCLSYVSEMNVNNRHTVAVLVNSDASELYNNAFIRRIINSTNLLIISNKDQMPGAATKAAMMAKNFTLNKFHHGLGRVMIFFLEISSLSSLHDKLWFIARLTSVFDSRGCFIVWHHNDFKDAKTREKITDGNERRNNASQYLGSFLQKAFSILWKFYIFNAIIVTCQYGGIGDANDPDDATSPNCPIFTWFPYRKSSRCGENTQNFVEADRCEFVPNDNGGAFYVNYLNSSRRQIYDNSESPATTSNDSRLPVPVESQTNDNGNDGCNQKSCRNLYYMHNYFKWEPHGILEFRKISRKNDSQSAEDPNTMANADEGILKIQAISPEFRHFFNKIPSDLNGCQFRTVLFIWPPFVTPPSVSWIGIEHKLLLDVSRLMNFHLEEFYVKNEAHPSNDLPSDVVEVCIRVKCKTERNLYYEKKSTY</sequence>
<reference evidence="2 3" key="1">
    <citation type="submission" date="2020-11" db="EMBL/GenBank/DDBJ databases">
        <authorList>
            <person name="Wallbank WR R."/>
            <person name="Pardo Diaz C."/>
            <person name="Kozak K."/>
            <person name="Martin S."/>
            <person name="Jiggins C."/>
            <person name="Moest M."/>
            <person name="Warren A I."/>
            <person name="Generalovic N T."/>
            <person name="Byers J.R.P. K."/>
            <person name="Montejo-Kovacevich G."/>
            <person name="Yen C E."/>
        </authorList>
    </citation>
    <scope>NUCLEOTIDE SEQUENCE [LARGE SCALE GENOMIC DNA]</scope>
</reference>
<dbReference type="EMBL" id="LR899009">
    <property type="protein sequence ID" value="CAD7077874.1"/>
    <property type="molecule type" value="Genomic_DNA"/>
</dbReference>
<proteinExistence type="predicted"/>
<keyword evidence="3" id="KW-1185">Reference proteome</keyword>
<evidence type="ECO:0000256" key="1">
    <source>
        <dbReference type="SAM" id="MobiDB-lite"/>
    </source>
</evidence>
<feature type="compositionally biased region" description="Polar residues" evidence="1">
    <location>
        <begin position="280"/>
        <end position="292"/>
    </location>
</feature>
<accession>A0A7R8UBY1</accession>
<dbReference type="InParanoid" id="A0A7R8UBY1"/>
<name>A0A7R8UBY1_HERIL</name>
<dbReference type="AlphaFoldDB" id="A0A7R8UBY1"/>
<organism evidence="2 3">
    <name type="scientific">Hermetia illucens</name>
    <name type="common">Black soldier fly</name>
    <dbReference type="NCBI Taxonomy" id="343691"/>
    <lineage>
        <taxon>Eukaryota</taxon>
        <taxon>Metazoa</taxon>
        <taxon>Ecdysozoa</taxon>
        <taxon>Arthropoda</taxon>
        <taxon>Hexapoda</taxon>
        <taxon>Insecta</taxon>
        <taxon>Pterygota</taxon>
        <taxon>Neoptera</taxon>
        <taxon>Endopterygota</taxon>
        <taxon>Diptera</taxon>
        <taxon>Brachycera</taxon>
        <taxon>Stratiomyomorpha</taxon>
        <taxon>Stratiomyidae</taxon>
        <taxon>Hermetiinae</taxon>
        <taxon>Hermetia</taxon>
    </lineage>
</organism>
<evidence type="ECO:0000313" key="3">
    <source>
        <dbReference type="Proteomes" id="UP000594454"/>
    </source>
</evidence>
<gene>
    <name evidence="2" type="ORF">HERILL_LOCUS1178</name>
</gene>
<feature type="compositionally biased region" description="Polar residues" evidence="1">
    <location>
        <begin position="299"/>
        <end position="309"/>
    </location>
</feature>
<feature type="region of interest" description="Disordered" evidence="1">
    <location>
        <begin position="280"/>
        <end position="309"/>
    </location>
</feature>
<dbReference type="Proteomes" id="UP000594454">
    <property type="component" value="Chromosome 1"/>
</dbReference>